<dbReference type="NCBIfam" id="TIGR02426">
    <property type="entry name" value="protocat_pcaB"/>
    <property type="match status" value="1"/>
</dbReference>
<protein>
    <submittedName>
        <fullName evidence="3">3-carboxy-cis,cis-muconate cycloisomerase</fullName>
    </submittedName>
</protein>
<evidence type="ECO:0000313" key="4">
    <source>
        <dbReference type="Proteomes" id="UP000232883"/>
    </source>
</evidence>
<sequence length="427" mass="45885">MSLYRTLFYQPDVNALYSDEATVAYMLWAESALARAQALHGLIPGWAADAIAASCNSQLIDINQLVNTIPLGANACIPLVKQLTTLVEKQSPEASPYIHFGATSQDIIDTATMLQSRDAVLFIQKDLHRLIAQLTALAVEHDQTPMVGRTLLQQAKPITFGFKVRTWLDGLGRSSSRLENLFSETFALQLGGAVGDLKSMGSAGPAIAQTMADDLGLYNPTMAWHTQRDRIADIAAKLGILVGAVAKIATDISLMMQTEVGEVLEPAGAGKGGSSAMPHKRNPVSSVAIRAIAGRTPNLVATLFGCLMQDHERASGAWHAEWEPLAELIQLTAGAVHQAVVMTDGLVVNVEQMRKNLDATNGLLFAENVALALAPKIGKSQATAFIETACWESQQAGQHLNVYLSNQPLIQQHFTPGELATLFDPTR</sequence>
<accession>A0A2K8YZL4</accession>
<dbReference type="InterPro" id="IPR019468">
    <property type="entry name" value="AdenyloSucc_lyase_C"/>
</dbReference>
<gene>
    <name evidence="3" type="primary">pcaB</name>
    <name evidence="3" type="ORF">CWM47_15075</name>
</gene>
<dbReference type="SUPFAM" id="SSF48557">
    <property type="entry name" value="L-aspartase-like"/>
    <property type="match status" value="1"/>
</dbReference>
<dbReference type="GO" id="GO:0016853">
    <property type="term" value="F:isomerase activity"/>
    <property type="evidence" value="ECO:0007669"/>
    <property type="project" value="UniProtKB-KW"/>
</dbReference>
<evidence type="ECO:0000259" key="2">
    <source>
        <dbReference type="SMART" id="SM00998"/>
    </source>
</evidence>
<dbReference type="InterPro" id="IPR022761">
    <property type="entry name" value="Fumarate_lyase_N"/>
</dbReference>
<dbReference type="InterPro" id="IPR012789">
    <property type="entry name" value="Protocat_PcaB-like"/>
</dbReference>
<comment type="similarity">
    <text evidence="1">Belongs to the class-II fumarase/aspartase family.</text>
</comment>
<dbReference type="GO" id="GO:0019619">
    <property type="term" value="P:3,4-dihydroxybenzoate catabolic process"/>
    <property type="evidence" value="ECO:0007669"/>
    <property type="project" value="InterPro"/>
</dbReference>
<dbReference type="Proteomes" id="UP000232883">
    <property type="component" value="Chromosome"/>
</dbReference>
<dbReference type="OrthoDB" id="9768878at2"/>
<dbReference type="AlphaFoldDB" id="A0A2K8YZL4"/>
<dbReference type="PRINTS" id="PR00145">
    <property type="entry name" value="ARGSUCLYASE"/>
</dbReference>
<dbReference type="InterPro" id="IPR008948">
    <property type="entry name" value="L-Aspartase-like"/>
</dbReference>
<dbReference type="SMART" id="SM00998">
    <property type="entry name" value="ADSL_C"/>
    <property type="match status" value="1"/>
</dbReference>
<dbReference type="CDD" id="cd01597">
    <property type="entry name" value="pCLME"/>
    <property type="match status" value="1"/>
</dbReference>
<dbReference type="EMBL" id="CP025096">
    <property type="protein sequence ID" value="AUD03041.1"/>
    <property type="molecule type" value="Genomic_DNA"/>
</dbReference>
<dbReference type="Pfam" id="PF00206">
    <property type="entry name" value="Lyase_1"/>
    <property type="match status" value="1"/>
</dbReference>
<dbReference type="PRINTS" id="PR00149">
    <property type="entry name" value="FUMRATELYASE"/>
</dbReference>
<dbReference type="PANTHER" id="PTHR43172">
    <property type="entry name" value="ADENYLOSUCCINATE LYASE"/>
    <property type="match status" value="1"/>
</dbReference>
<keyword evidence="3" id="KW-0413">Isomerase</keyword>
<dbReference type="InterPro" id="IPR020557">
    <property type="entry name" value="Fumarate_lyase_CS"/>
</dbReference>
<dbReference type="KEGG" id="spir:CWM47_15075"/>
<dbReference type="Gene3D" id="1.20.200.10">
    <property type="entry name" value="Fumarase/aspartase (Central domain)"/>
    <property type="match status" value="1"/>
</dbReference>
<organism evidence="3 4">
    <name type="scientific">Spirosoma pollinicola</name>
    <dbReference type="NCBI Taxonomy" id="2057025"/>
    <lineage>
        <taxon>Bacteria</taxon>
        <taxon>Pseudomonadati</taxon>
        <taxon>Bacteroidota</taxon>
        <taxon>Cytophagia</taxon>
        <taxon>Cytophagales</taxon>
        <taxon>Cytophagaceae</taxon>
        <taxon>Spirosoma</taxon>
    </lineage>
</organism>
<dbReference type="PROSITE" id="PS00163">
    <property type="entry name" value="FUMARATE_LYASES"/>
    <property type="match status" value="1"/>
</dbReference>
<dbReference type="InterPro" id="IPR000362">
    <property type="entry name" value="Fumarate_lyase_fam"/>
</dbReference>
<evidence type="ECO:0000313" key="3">
    <source>
        <dbReference type="EMBL" id="AUD03041.1"/>
    </source>
</evidence>
<name>A0A2K8YZL4_9BACT</name>
<dbReference type="RefSeq" id="WP_100988892.1">
    <property type="nucleotide sequence ID" value="NZ_CP025096.1"/>
</dbReference>
<proteinExistence type="inferred from homology"/>
<reference evidence="3 4" key="1">
    <citation type="submission" date="2017-11" db="EMBL/GenBank/DDBJ databases">
        <title>Taxonomic description and genome sequences of Spirosoma HA7 sp. nov., isolated from pollen microhabitat of Corylus avellana.</title>
        <authorList>
            <person name="Ambika Manirajan B."/>
            <person name="Suarez C."/>
            <person name="Ratering S."/>
            <person name="Geissler-Plaum R."/>
            <person name="Cardinale M."/>
            <person name="Sylvia S."/>
        </authorList>
    </citation>
    <scope>NUCLEOTIDE SEQUENCE [LARGE SCALE GENOMIC DNA]</scope>
    <source>
        <strain evidence="3 4">HA7</strain>
    </source>
</reference>
<dbReference type="GO" id="GO:0016829">
    <property type="term" value="F:lyase activity"/>
    <property type="evidence" value="ECO:0007669"/>
    <property type="project" value="UniProtKB-ARBA"/>
</dbReference>
<keyword evidence="4" id="KW-1185">Reference proteome</keyword>
<dbReference type="Gene3D" id="1.10.40.30">
    <property type="entry name" value="Fumarase/aspartase (C-terminal domain)"/>
    <property type="match status" value="1"/>
</dbReference>
<feature type="domain" description="Adenylosuccinate lyase C-terminal" evidence="2">
    <location>
        <begin position="361"/>
        <end position="427"/>
    </location>
</feature>
<dbReference type="PANTHER" id="PTHR43172:SF2">
    <property type="entry name" value="ADENYLOSUCCINATE LYASE C-TERMINAL DOMAIN-CONTAINING PROTEIN"/>
    <property type="match status" value="1"/>
</dbReference>
<evidence type="ECO:0000256" key="1">
    <source>
        <dbReference type="ARBA" id="ARBA00034772"/>
    </source>
</evidence>